<keyword evidence="1" id="KW-0812">Transmembrane</keyword>
<dbReference type="Proteomes" id="UP000091820">
    <property type="component" value="Unassembled WGS sequence"/>
</dbReference>
<feature type="transmembrane region" description="Helical" evidence="1">
    <location>
        <begin position="38"/>
        <end position="64"/>
    </location>
</feature>
<dbReference type="VEuPathDB" id="VectorBase:GBRI023911"/>
<proteinExistence type="predicted"/>
<keyword evidence="3" id="KW-1185">Reference proteome</keyword>
<reference evidence="2" key="2">
    <citation type="submission" date="2020-05" db="UniProtKB">
        <authorList>
            <consortium name="EnsemblMetazoa"/>
        </authorList>
    </citation>
    <scope>IDENTIFICATION</scope>
    <source>
        <strain evidence="2">IAEA</strain>
    </source>
</reference>
<keyword evidence="1" id="KW-1133">Transmembrane helix</keyword>
<accession>A0A1A9WLG4</accession>
<organism evidence="2 3">
    <name type="scientific">Glossina brevipalpis</name>
    <dbReference type="NCBI Taxonomy" id="37001"/>
    <lineage>
        <taxon>Eukaryota</taxon>
        <taxon>Metazoa</taxon>
        <taxon>Ecdysozoa</taxon>
        <taxon>Arthropoda</taxon>
        <taxon>Hexapoda</taxon>
        <taxon>Insecta</taxon>
        <taxon>Pterygota</taxon>
        <taxon>Neoptera</taxon>
        <taxon>Endopterygota</taxon>
        <taxon>Diptera</taxon>
        <taxon>Brachycera</taxon>
        <taxon>Muscomorpha</taxon>
        <taxon>Hippoboscoidea</taxon>
        <taxon>Glossinidae</taxon>
        <taxon>Glossina</taxon>
    </lineage>
</organism>
<name>A0A1A9WLG4_9MUSC</name>
<evidence type="ECO:0000313" key="2">
    <source>
        <dbReference type="EnsemblMetazoa" id="GBRI023911-PA"/>
    </source>
</evidence>
<dbReference type="AlphaFoldDB" id="A0A1A9WLG4"/>
<sequence>METLAYTYSSNIPLLGEGFCTGGRPKQKQEQQEYENKLFILFHHANVLLICLRDIFCYGMVLCHDIILHYKVATRVLVISLTNLDVVTAITVFVVIVDVETTRLSGVK</sequence>
<dbReference type="EnsemblMetazoa" id="GBRI023911-RA">
    <property type="protein sequence ID" value="GBRI023911-PA"/>
    <property type="gene ID" value="GBRI023911"/>
</dbReference>
<evidence type="ECO:0000256" key="1">
    <source>
        <dbReference type="SAM" id="Phobius"/>
    </source>
</evidence>
<keyword evidence="1" id="KW-0472">Membrane</keyword>
<protein>
    <submittedName>
        <fullName evidence="2">Uncharacterized protein</fullName>
    </submittedName>
</protein>
<feature type="transmembrane region" description="Helical" evidence="1">
    <location>
        <begin position="76"/>
        <end position="97"/>
    </location>
</feature>
<evidence type="ECO:0000313" key="3">
    <source>
        <dbReference type="Proteomes" id="UP000091820"/>
    </source>
</evidence>
<reference evidence="3" key="1">
    <citation type="submission" date="2014-03" db="EMBL/GenBank/DDBJ databases">
        <authorList>
            <person name="Aksoy S."/>
            <person name="Warren W."/>
            <person name="Wilson R.K."/>
        </authorList>
    </citation>
    <scope>NUCLEOTIDE SEQUENCE [LARGE SCALE GENOMIC DNA]</scope>
    <source>
        <strain evidence="3">IAEA</strain>
    </source>
</reference>